<evidence type="ECO:0000313" key="1">
    <source>
        <dbReference type="EMBL" id="ACK80708.1"/>
    </source>
</evidence>
<protein>
    <submittedName>
        <fullName evidence="1">Uncharacterized protein</fullName>
    </submittedName>
</protein>
<sequence>MVSVGADAASKQQVLPRGPHLFQVSKVKLGDGTGAHGLHQADHAFQHLLINRHQVFEDILLIPVPLPHPIILGHRSRSDLDLEGLDLFLDGLHGLSGLHGLRIRIRMFPGRRRQMLRAPGLLTDLPPPAQVGQKFRDLAANQQIVRAKLVLFAVGVVSPALIQVFHQPPDGSGVADAVNVKEIRGMGTAIPGHRVAILGSK</sequence>
<keyword evidence="2" id="KW-1185">Reference proteome</keyword>
<dbReference type="EMBL" id="CP001219">
    <property type="protein sequence ID" value="ACK80708.1"/>
    <property type="molecule type" value="Genomic_DNA"/>
</dbReference>
<dbReference type="AlphaFoldDB" id="B7J891"/>
<name>B7J891_ACIF2</name>
<reference evidence="1 2" key="1">
    <citation type="journal article" date="2008" name="BMC Genomics">
        <title>Acidithiobacillus ferrooxidans metabolism: from genome sequence to industrial applications.</title>
        <authorList>
            <person name="Valdes J."/>
            <person name="Pedroso I."/>
            <person name="Quatrini R."/>
            <person name="Dodson R.J."/>
            <person name="Tettelin H."/>
            <person name="Blake R.II."/>
            <person name="Eisen J.A."/>
            <person name="Holmes D.S."/>
        </authorList>
    </citation>
    <scope>NUCLEOTIDE SEQUENCE [LARGE SCALE GENOMIC DNA]</scope>
    <source>
        <strain evidence="2">ATCC 23270 / DSM 14882 / CIP 104768 / NCIMB 8455</strain>
    </source>
</reference>
<dbReference type="PaxDb" id="243159-AFE_1143"/>
<gene>
    <name evidence="1" type="ordered locus">AFE_1143</name>
</gene>
<dbReference type="KEGG" id="afr:AFE_1143"/>
<dbReference type="STRING" id="243159.AFE_1143"/>
<evidence type="ECO:0000313" key="2">
    <source>
        <dbReference type="Proteomes" id="UP000001362"/>
    </source>
</evidence>
<proteinExistence type="predicted"/>
<accession>B7J891</accession>
<dbReference type="Proteomes" id="UP000001362">
    <property type="component" value="Chromosome"/>
</dbReference>
<dbReference type="HOGENOM" id="CLU_1358017_0_0_6"/>
<organism evidence="1 2">
    <name type="scientific">Acidithiobacillus ferrooxidans (strain ATCC 23270 / DSM 14882 / CIP 104768 / NCIMB 8455)</name>
    <name type="common">Ferrobacillus ferrooxidans (strain ATCC 23270)</name>
    <dbReference type="NCBI Taxonomy" id="243159"/>
    <lineage>
        <taxon>Bacteria</taxon>
        <taxon>Pseudomonadati</taxon>
        <taxon>Pseudomonadota</taxon>
        <taxon>Acidithiobacillia</taxon>
        <taxon>Acidithiobacillales</taxon>
        <taxon>Acidithiobacillaceae</taxon>
        <taxon>Acidithiobacillus</taxon>
    </lineage>
</organism>